<organism evidence="2 3">
    <name type="scientific">Gossypium arboreum</name>
    <name type="common">Tree cotton</name>
    <name type="synonym">Gossypium nanking</name>
    <dbReference type="NCBI Taxonomy" id="29729"/>
    <lineage>
        <taxon>Eukaryota</taxon>
        <taxon>Viridiplantae</taxon>
        <taxon>Streptophyta</taxon>
        <taxon>Embryophyta</taxon>
        <taxon>Tracheophyta</taxon>
        <taxon>Spermatophyta</taxon>
        <taxon>Magnoliopsida</taxon>
        <taxon>eudicotyledons</taxon>
        <taxon>Gunneridae</taxon>
        <taxon>Pentapetalae</taxon>
        <taxon>rosids</taxon>
        <taxon>malvids</taxon>
        <taxon>Malvales</taxon>
        <taxon>Malvaceae</taxon>
        <taxon>Malvoideae</taxon>
        <taxon>Gossypium</taxon>
    </lineage>
</organism>
<feature type="compositionally biased region" description="Basic and acidic residues" evidence="1">
    <location>
        <begin position="30"/>
        <end position="44"/>
    </location>
</feature>
<accession>A0ABR0PBC0</accession>
<feature type="region of interest" description="Disordered" evidence="1">
    <location>
        <begin position="1"/>
        <end position="87"/>
    </location>
</feature>
<protein>
    <submittedName>
        <fullName evidence="2">Uncharacterized protein</fullName>
    </submittedName>
</protein>
<name>A0ABR0PBC0_GOSAR</name>
<evidence type="ECO:0000313" key="3">
    <source>
        <dbReference type="Proteomes" id="UP001358586"/>
    </source>
</evidence>
<reference evidence="2 3" key="1">
    <citation type="submission" date="2023-03" db="EMBL/GenBank/DDBJ databases">
        <title>WGS of Gossypium arboreum.</title>
        <authorList>
            <person name="Yu D."/>
        </authorList>
    </citation>
    <scope>NUCLEOTIDE SEQUENCE [LARGE SCALE GENOMIC DNA]</scope>
    <source>
        <tissue evidence="2">Leaf</tissue>
    </source>
</reference>
<feature type="compositionally biased region" description="Basic and acidic residues" evidence="1">
    <location>
        <begin position="1"/>
        <end position="11"/>
    </location>
</feature>
<dbReference type="EMBL" id="JARKNE010000007">
    <property type="protein sequence ID" value="KAK5818584.1"/>
    <property type="molecule type" value="Genomic_DNA"/>
</dbReference>
<evidence type="ECO:0000313" key="2">
    <source>
        <dbReference type="EMBL" id="KAK5818584.1"/>
    </source>
</evidence>
<gene>
    <name evidence="2" type="ORF">PVK06_023526</name>
</gene>
<keyword evidence="3" id="KW-1185">Reference proteome</keyword>
<feature type="compositionally biased region" description="Polar residues" evidence="1">
    <location>
        <begin position="19"/>
        <end position="28"/>
    </location>
</feature>
<feature type="compositionally biased region" description="Basic and acidic residues" evidence="1">
    <location>
        <begin position="76"/>
        <end position="87"/>
    </location>
</feature>
<comment type="caution">
    <text evidence="2">The sequence shown here is derived from an EMBL/GenBank/DDBJ whole genome shotgun (WGS) entry which is preliminary data.</text>
</comment>
<dbReference type="Proteomes" id="UP001358586">
    <property type="component" value="Chromosome 7"/>
</dbReference>
<sequence length="132" mass="14871">MPIQTKEDSIMGKRKYPKSDSSNSSTRIPNVDRAKTIKHAEANGRVENPVDESGGNLKQDDVPKFYESAAARRHADRTSKHLRFEHTPRSANGLAHILATETLKTQEEIYLVEGVPRFAELQKVTDSEREPD</sequence>
<proteinExistence type="predicted"/>
<evidence type="ECO:0000256" key="1">
    <source>
        <dbReference type="SAM" id="MobiDB-lite"/>
    </source>
</evidence>